<dbReference type="OrthoDB" id="9794400at2"/>
<dbReference type="InterPro" id="IPR029028">
    <property type="entry name" value="Alpha/beta_knot_MTases"/>
</dbReference>
<dbReference type="SUPFAM" id="SSF55315">
    <property type="entry name" value="L30e-like"/>
    <property type="match status" value="1"/>
</dbReference>
<accession>A0A1T4JPX4</accession>
<protein>
    <submittedName>
        <fullName evidence="5">23S rRNA (Guanosine2251-2'-O)-methyltransferase</fullName>
    </submittedName>
</protein>
<keyword evidence="3 5" id="KW-0808">Transferase</keyword>
<dbReference type="Proteomes" id="UP000189941">
    <property type="component" value="Unassembled WGS sequence"/>
</dbReference>
<sequence length="262" mass="28551">MKQHQHSEKRSKSIEKEEYSEVLFGRHVVMKVFKEKKQINKLFIQKGLTGSGVKDILRAAKQQGVVFIEVSKTKLDELTDNGNHQGVAITLPPFEYKTLEDCFQLAQEREETPFLLILDGIEDPHNLGSILRTAEATGVHGVIIPKRRAVGLTGIVAKTSAGSIEKVPVVRVTNIAQTVELLKQKGVWVFATAMSGEDMRTWNSEGAIALVIGNEGQGVSQNVIAACDGTVTIPMTGTTQSLNASVAAGVLMYEVARNRLGK</sequence>
<evidence type="ECO:0000313" key="6">
    <source>
        <dbReference type="Proteomes" id="UP000189941"/>
    </source>
</evidence>
<dbReference type="InterPro" id="IPR029026">
    <property type="entry name" value="tRNA_m1G_MTases_N"/>
</dbReference>
<evidence type="ECO:0000256" key="2">
    <source>
        <dbReference type="ARBA" id="ARBA00022603"/>
    </source>
</evidence>
<dbReference type="InterPro" id="IPR001537">
    <property type="entry name" value="SpoU_MeTrfase"/>
</dbReference>
<dbReference type="EMBL" id="FUWO01000002">
    <property type="protein sequence ID" value="SJZ32169.1"/>
    <property type="molecule type" value="Genomic_DNA"/>
</dbReference>
<dbReference type="Gene3D" id="3.30.1330.30">
    <property type="match status" value="1"/>
</dbReference>
<dbReference type="InterPro" id="IPR013123">
    <property type="entry name" value="SpoU_subst-bd"/>
</dbReference>
<dbReference type="SMART" id="SM00967">
    <property type="entry name" value="SpoU_sub_bind"/>
    <property type="match status" value="1"/>
</dbReference>
<evidence type="ECO:0000256" key="1">
    <source>
        <dbReference type="ARBA" id="ARBA00007228"/>
    </source>
</evidence>
<dbReference type="GO" id="GO:0003723">
    <property type="term" value="F:RNA binding"/>
    <property type="evidence" value="ECO:0007669"/>
    <property type="project" value="InterPro"/>
</dbReference>
<dbReference type="Pfam" id="PF08032">
    <property type="entry name" value="SpoU_sub_bind"/>
    <property type="match status" value="1"/>
</dbReference>
<dbReference type="CDD" id="cd18103">
    <property type="entry name" value="SpoU-like_RlmB"/>
    <property type="match status" value="1"/>
</dbReference>
<dbReference type="GO" id="GO:0032259">
    <property type="term" value="P:methylation"/>
    <property type="evidence" value="ECO:0007669"/>
    <property type="project" value="UniProtKB-KW"/>
</dbReference>
<keyword evidence="2 5" id="KW-0489">Methyltransferase</keyword>
<dbReference type="NCBIfam" id="TIGR00186">
    <property type="entry name" value="rRNA_methyl_3"/>
    <property type="match status" value="1"/>
</dbReference>
<evidence type="ECO:0000259" key="4">
    <source>
        <dbReference type="SMART" id="SM00967"/>
    </source>
</evidence>
<dbReference type="InterPro" id="IPR029064">
    <property type="entry name" value="Ribosomal_eL30-like_sf"/>
</dbReference>
<dbReference type="FunFam" id="3.40.1280.10:FF:000008">
    <property type="entry name" value="Group 3 RNA methyltransferase TrmH"/>
    <property type="match status" value="1"/>
</dbReference>
<organism evidence="5 6">
    <name type="scientific">Globicatella sulfidifaciens DSM 15739</name>
    <dbReference type="NCBI Taxonomy" id="1121925"/>
    <lineage>
        <taxon>Bacteria</taxon>
        <taxon>Bacillati</taxon>
        <taxon>Bacillota</taxon>
        <taxon>Bacilli</taxon>
        <taxon>Lactobacillales</taxon>
        <taxon>Aerococcaceae</taxon>
        <taxon>Globicatella</taxon>
    </lineage>
</organism>
<dbReference type="GO" id="GO:0006396">
    <property type="term" value="P:RNA processing"/>
    <property type="evidence" value="ECO:0007669"/>
    <property type="project" value="InterPro"/>
</dbReference>
<dbReference type="STRING" id="1121925.SAMN02746011_00268"/>
<reference evidence="6" key="1">
    <citation type="submission" date="2017-02" db="EMBL/GenBank/DDBJ databases">
        <authorList>
            <person name="Varghese N."/>
            <person name="Submissions S."/>
        </authorList>
    </citation>
    <scope>NUCLEOTIDE SEQUENCE [LARGE SCALE GENOMIC DNA]</scope>
    <source>
        <strain evidence="6">DSM 15739</strain>
    </source>
</reference>
<evidence type="ECO:0000313" key="5">
    <source>
        <dbReference type="EMBL" id="SJZ32169.1"/>
    </source>
</evidence>
<dbReference type="PANTHER" id="PTHR46429:SF1">
    <property type="entry name" value="23S RRNA (GUANOSINE-2'-O-)-METHYLTRANSFERASE RLMB"/>
    <property type="match status" value="1"/>
</dbReference>
<dbReference type="Pfam" id="PF00588">
    <property type="entry name" value="SpoU_methylase"/>
    <property type="match status" value="1"/>
</dbReference>
<keyword evidence="6" id="KW-1185">Reference proteome</keyword>
<dbReference type="Gene3D" id="3.40.1280.10">
    <property type="match status" value="1"/>
</dbReference>
<dbReference type="PANTHER" id="PTHR46429">
    <property type="entry name" value="23S RRNA (GUANOSINE-2'-O-)-METHYLTRANSFERASE RLMB"/>
    <property type="match status" value="1"/>
</dbReference>
<gene>
    <name evidence="5" type="ORF">SAMN02746011_00268</name>
</gene>
<dbReference type="SUPFAM" id="SSF75217">
    <property type="entry name" value="alpha/beta knot"/>
    <property type="match status" value="1"/>
</dbReference>
<comment type="similarity">
    <text evidence="1">Belongs to the class IV-like SAM-binding methyltransferase superfamily. RNA methyltransferase TrmH family.</text>
</comment>
<dbReference type="RefSeq" id="WP_078755131.1">
    <property type="nucleotide sequence ID" value="NZ_FUWO01000002.1"/>
</dbReference>
<dbReference type="GO" id="GO:0005829">
    <property type="term" value="C:cytosol"/>
    <property type="evidence" value="ECO:0007669"/>
    <property type="project" value="TreeGrafter"/>
</dbReference>
<dbReference type="AlphaFoldDB" id="A0A1T4JPX4"/>
<proteinExistence type="inferred from homology"/>
<feature type="domain" description="RNA 2-O ribose methyltransferase substrate binding" evidence="4">
    <location>
        <begin position="22"/>
        <end position="97"/>
    </location>
</feature>
<evidence type="ECO:0000256" key="3">
    <source>
        <dbReference type="ARBA" id="ARBA00022679"/>
    </source>
</evidence>
<name>A0A1T4JPX4_9LACT</name>
<dbReference type="InterPro" id="IPR004441">
    <property type="entry name" value="rRNA_MeTrfase_TrmH"/>
</dbReference>
<dbReference type="GO" id="GO:0008173">
    <property type="term" value="F:RNA methyltransferase activity"/>
    <property type="evidence" value="ECO:0007669"/>
    <property type="project" value="InterPro"/>
</dbReference>